<reference evidence="1" key="1">
    <citation type="submission" date="2014-12" db="EMBL/GenBank/DDBJ databases">
        <title>Insight into the proteome of Arion vulgaris.</title>
        <authorList>
            <person name="Aradska J."/>
            <person name="Bulat T."/>
            <person name="Smidak R."/>
            <person name="Sarate P."/>
            <person name="Gangsoo J."/>
            <person name="Sialana F."/>
            <person name="Bilban M."/>
            <person name="Lubec G."/>
        </authorList>
    </citation>
    <scope>NUCLEOTIDE SEQUENCE</scope>
    <source>
        <tissue evidence="1">Skin</tissue>
    </source>
</reference>
<gene>
    <name evidence="1" type="primary">ORF60717</name>
</gene>
<dbReference type="EMBL" id="HACG01020074">
    <property type="protein sequence ID" value="CEK66939.1"/>
    <property type="molecule type" value="Transcribed_RNA"/>
</dbReference>
<organism evidence="1">
    <name type="scientific">Arion vulgaris</name>
    <dbReference type="NCBI Taxonomy" id="1028688"/>
    <lineage>
        <taxon>Eukaryota</taxon>
        <taxon>Metazoa</taxon>
        <taxon>Spiralia</taxon>
        <taxon>Lophotrochozoa</taxon>
        <taxon>Mollusca</taxon>
        <taxon>Gastropoda</taxon>
        <taxon>Heterobranchia</taxon>
        <taxon>Euthyneura</taxon>
        <taxon>Panpulmonata</taxon>
        <taxon>Eupulmonata</taxon>
        <taxon>Stylommatophora</taxon>
        <taxon>Helicina</taxon>
        <taxon>Arionoidea</taxon>
        <taxon>Arionidae</taxon>
        <taxon>Arion</taxon>
    </lineage>
</organism>
<sequence>RSVHYILPTYQTLQTQTLLSSSSGTVTAGVGDRGSPQIFTFGVCYQIRC</sequence>
<accession>A0A0B6ZEE3</accession>
<protein>
    <submittedName>
        <fullName evidence="1">Uncharacterized protein</fullName>
    </submittedName>
</protein>
<proteinExistence type="predicted"/>
<name>A0A0B6ZEE3_9EUPU</name>
<evidence type="ECO:0000313" key="1">
    <source>
        <dbReference type="EMBL" id="CEK66939.1"/>
    </source>
</evidence>
<feature type="non-terminal residue" evidence="1">
    <location>
        <position position="1"/>
    </location>
</feature>
<dbReference type="AlphaFoldDB" id="A0A0B6ZEE3"/>